<keyword evidence="2 3" id="KW-0344">Guanine-nucleotide releasing factor</keyword>
<evidence type="ECO:0000256" key="3">
    <source>
        <dbReference type="PROSITE-ProRule" id="PRU00168"/>
    </source>
</evidence>
<dbReference type="GO" id="GO:0005886">
    <property type="term" value="C:plasma membrane"/>
    <property type="evidence" value="ECO:0007669"/>
    <property type="project" value="TreeGrafter"/>
</dbReference>
<dbReference type="InterPro" id="IPR019804">
    <property type="entry name" value="Ras_G-nucl-exch_fac_CS"/>
</dbReference>
<evidence type="ECO:0000256" key="1">
    <source>
        <dbReference type="ARBA" id="ARBA00022443"/>
    </source>
</evidence>
<name>S9VWJ2_SCHCR</name>
<dbReference type="PANTHER" id="PTHR23113:SF368">
    <property type="entry name" value="CELL DIVISION CONTROL PROTEIN 25"/>
    <property type="match status" value="1"/>
</dbReference>
<evidence type="ECO:0000259" key="7">
    <source>
        <dbReference type="PROSITE" id="PS50009"/>
    </source>
</evidence>
<evidence type="ECO:0000259" key="8">
    <source>
        <dbReference type="PROSITE" id="PS50212"/>
    </source>
</evidence>
<dbReference type="Gene3D" id="1.10.840.10">
    <property type="entry name" value="Ras guanine-nucleotide exchange factors catalytic domain"/>
    <property type="match status" value="1"/>
</dbReference>
<dbReference type="InterPro" id="IPR023578">
    <property type="entry name" value="Ras_GEF_dom_sf"/>
</dbReference>
<dbReference type="SUPFAM" id="SSF50044">
    <property type="entry name" value="SH3-domain"/>
    <property type="match status" value="1"/>
</dbReference>
<dbReference type="InterPro" id="IPR000651">
    <property type="entry name" value="Ras-like_Gua-exchang_fac_N"/>
</dbReference>
<dbReference type="OrthoDB" id="546434at2759"/>
<evidence type="ECO:0000256" key="5">
    <source>
        <dbReference type="SAM" id="MobiDB-lite"/>
    </source>
</evidence>
<dbReference type="CDD" id="cd00155">
    <property type="entry name" value="RasGEF"/>
    <property type="match status" value="1"/>
</dbReference>
<dbReference type="PROSITE" id="PS50002">
    <property type="entry name" value="SH3"/>
    <property type="match status" value="1"/>
</dbReference>
<sequence>MGIQAIARQDYVHSSEASHLSFHTGDTIIVVNILENGWCDGICSQRRGWFPLSYIDIPGFQGQASKKSRICSDQDSLNDSRSSLDFPPLPEDDSATKSPPAKDNNPVHQTILQPLLRNTLEYVTLIRKSVYFGRTQVLSEALDVIRTGALTILVRLGSLLDDHSPFTKELVYIFSMLETLVTLSRRRNLYKSSCIQFTQLLKTLACLFVDYIKREEKEPSSETSKEAKDVCFLPSSQSLVSPPFHQLQDKSLPLCTTTYVAILSLTHHAYTFLSTSHFWQQNNTKQLDLLFQHISEGKRSATEYLDTVFDNFTNILQSLKRVHSAFQKVDYAAFDVSVPSITIHQIFGSLDNYSTKISDLFMTAIELEQAFDDVIYKNRSIRTLTPYLLLIETNFQDVKDILLHLTERFLFLSLEHRYLTQFIPGLESVESKQIELMDMDDITWYDSKGLVHYLLKQSTIEPKSIRNWLFLYWSNTTSYNDDGKVKFASLTSILNNIVRVDIDNTLFIRTFLSTHASIISSGDLFSILSSHYLFLGQSQSFSGRVDATLIKRGRKKIVDVMLTWLESYFIEELENVHTILFLTNAYLFCEEFMVPTFSPSLELLQHISNMLKHPSTKLVRSLTNGLEMQDPEDNTAISCPLDSMNVKDDSLFLFPPDEIAKQLCLIEFHTFSNITAVHFLTKIWSNLKNIATNESSTVCYISNQLVNFVAETIVRERDLRKRTHFLSFFIQVSHCLFKYNNFASLFSIISALNSAPVHRLKRTWSNLSNKYSILFDSLNSLTDTSKNFSQYRECLERCSLPCVPFLGVYFTDLTFLKSGNKDTNKNLINFDKRMKAAKILDEVQQFQAVPYKFDATNDLQELLHEVVSKERDSNFIYNESLLSEPRESEDQTLRRLLVDSGIF</sequence>
<dbReference type="GO" id="GO:0062038">
    <property type="term" value="P:positive regulation of pheromone response MAPK cascade"/>
    <property type="evidence" value="ECO:0007669"/>
    <property type="project" value="EnsemblFungi"/>
</dbReference>
<evidence type="ECO:0000256" key="4">
    <source>
        <dbReference type="PROSITE-ProRule" id="PRU00192"/>
    </source>
</evidence>
<dbReference type="PROSITE" id="PS50212">
    <property type="entry name" value="RASGEF_NTER"/>
    <property type="match status" value="1"/>
</dbReference>
<dbReference type="InterPro" id="IPR008937">
    <property type="entry name" value="Ras-like_GEF"/>
</dbReference>
<evidence type="ECO:0000259" key="6">
    <source>
        <dbReference type="PROSITE" id="PS50002"/>
    </source>
</evidence>
<keyword evidence="10" id="KW-1185">Reference proteome</keyword>
<gene>
    <name evidence="9" type="ORF">SPOG_00443</name>
</gene>
<feature type="region of interest" description="Disordered" evidence="5">
    <location>
        <begin position="66"/>
        <end position="107"/>
    </location>
</feature>
<dbReference type="InterPro" id="IPR001895">
    <property type="entry name" value="RASGEF_cat_dom"/>
</dbReference>
<dbReference type="SMART" id="SM00326">
    <property type="entry name" value="SH3"/>
    <property type="match status" value="1"/>
</dbReference>
<dbReference type="InterPro" id="IPR001452">
    <property type="entry name" value="SH3_domain"/>
</dbReference>
<dbReference type="HOGENOM" id="CLU_321091_0_0_1"/>
<dbReference type="STRING" id="653667.S9VWJ2"/>
<dbReference type="GO" id="GO:1990819">
    <property type="term" value="C:mating projection actin fusion focus"/>
    <property type="evidence" value="ECO:0007669"/>
    <property type="project" value="EnsemblFungi"/>
</dbReference>
<dbReference type="RefSeq" id="XP_013023406.1">
    <property type="nucleotide sequence ID" value="XM_013167952.1"/>
</dbReference>
<dbReference type="Gene3D" id="1.20.870.10">
    <property type="entry name" value="Son of sevenless (SoS) protein Chain: S domain 1"/>
    <property type="match status" value="1"/>
</dbReference>
<dbReference type="EMBL" id="KE546990">
    <property type="protein sequence ID" value="EPY52023.1"/>
    <property type="molecule type" value="Genomic_DNA"/>
</dbReference>
<dbReference type="GO" id="GO:0000747">
    <property type="term" value="P:conjugation with cellular fusion"/>
    <property type="evidence" value="ECO:0007669"/>
    <property type="project" value="EnsemblFungi"/>
</dbReference>
<organism evidence="9 10">
    <name type="scientific">Schizosaccharomyces cryophilus (strain OY26 / ATCC MYA-4695 / CBS 11777 / NBRC 106824 / NRRL Y48691)</name>
    <name type="common">Fission yeast</name>
    <dbReference type="NCBI Taxonomy" id="653667"/>
    <lineage>
        <taxon>Eukaryota</taxon>
        <taxon>Fungi</taxon>
        <taxon>Dikarya</taxon>
        <taxon>Ascomycota</taxon>
        <taxon>Taphrinomycotina</taxon>
        <taxon>Schizosaccharomycetes</taxon>
        <taxon>Schizosaccharomycetales</taxon>
        <taxon>Schizosaccharomycetaceae</taxon>
        <taxon>Schizosaccharomyces</taxon>
    </lineage>
</organism>
<feature type="domain" description="SH3" evidence="6">
    <location>
        <begin position="1"/>
        <end position="60"/>
    </location>
</feature>
<dbReference type="Gene3D" id="2.30.30.40">
    <property type="entry name" value="SH3 Domains"/>
    <property type="match status" value="1"/>
</dbReference>
<dbReference type="GeneID" id="25034775"/>
<accession>S9VWJ2</accession>
<dbReference type="eggNOG" id="KOG3417">
    <property type="taxonomic scope" value="Eukaryota"/>
</dbReference>
<keyword evidence="1 4" id="KW-0728">SH3 domain</keyword>
<dbReference type="SUPFAM" id="SSF48366">
    <property type="entry name" value="Ras GEF"/>
    <property type="match status" value="1"/>
</dbReference>
<dbReference type="InterPro" id="IPR036028">
    <property type="entry name" value="SH3-like_dom_sf"/>
</dbReference>
<dbReference type="PROSITE" id="PS50009">
    <property type="entry name" value="RASGEF_CAT"/>
    <property type="match status" value="1"/>
</dbReference>
<dbReference type="PANTHER" id="PTHR23113">
    <property type="entry name" value="GUANINE NUCLEOTIDE EXCHANGE FACTOR"/>
    <property type="match status" value="1"/>
</dbReference>
<protein>
    <submittedName>
        <fullName evidence="9">Guanyl-nucleotide exchange factor Ste6</fullName>
    </submittedName>
</protein>
<reference evidence="9 10" key="1">
    <citation type="journal article" date="2011" name="Science">
        <title>Comparative functional genomics of the fission yeasts.</title>
        <authorList>
            <person name="Rhind N."/>
            <person name="Chen Z."/>
            <person name="Yassour M."/>
            <person name="Thompson D.A."/>
            <person name="Haas B.J."/>
            <person name="Habib N."/>
            <person name="Wapinski I."/>
            <person name="Roy S."/>
            <person name="Lin M.F."/>
            <person name="Heiman D.I."/>
            <person name="Young S.K."/>
            <person name="Furuya K."/>
            <person name="Guo Y."/>
            <person name="Pidoux A."/>
            <person name="Chen H.M."/>
            <person name="Robbertse B."/>
            <person name="Goldberg J.M."/>
            <person name="Aoki K."/>
            <person name="Bayne E.H."/>
            <person name="Berlin A.M."/>
            <person name="Desjardins C.A."/>
            <person name="Dobbs E."/>
            <person name="Dukaj L."/>
            <person name="Fan L."/>
            <person name="FitzGerald M.G."/>
            <person name="French C."/>
            <person name="Gujja S."/>
            <person name="Hansen K."/>
            <person name="Keifenheim D."/>
            <person name="Levin J.Z."/>
            <person name="Mosher R.A."/>
            <person name="Mueller C.A."/>
            <person name="Pfiffner J."/>
            <person name="Priest M."/>
            <person name="Russ C."/>
            <person name="Smialowska A."/>
            <person name="Swoboda P."/>
            <person name="Sykes S.M."/>
            <person name="Vaughn M."/>
            <person name="Vengrova S."/>
            <person name="Yoder R."/>
            <person name="Zeng Q."/>
            <person name="Allshire R."/>
            <person name="Baulcombe D."/>
            <person name="Birren B.W."/>
            <person name="Brown W."/>
            <person name="Ekwall K."/>
            <person name="Kellis M."/>
            <person name="Leatherwood J."/>
            <person name="Levin H."/>
            <person name="Margalit H."/>
            <person name="Martienssen R."/>
            <person name="Nieduszynski C.A."/>
            <person name="Spatafora J.W."/>
            <person name="Friedman N."/>
            <person name="Dalgaard J.Z."/>
            <person name="Baumann P."/>
            <person name="Niki H."/>
            <person name="Regev A."/>
            <person name="Nusbaum C."/>
        </authorList>
    </citation>
    <scope>NUCLEOTIDE SEQUENCE [LARGE SCALE GENOMIC DNA]</scope>
    <source>
        <strain evidence="10">OY26 / ATCC MYA-4695 / CBS 11777 / NBRC 106824 / NRRL Y48691</strain>
    </source>
</reference>
<dbReference type="Proteomes" id="UP000015464">
    <property type="component" value="Unassembled WGS sequence"/>
</dbReference>
<dbReference type="Pfam" id="PF00018">
    <property type="entry name" value="SH3_1"/>
    <property type="match status" value="1"/>
</dbReference>
<evidence type="ECO:0000256" key="2">
    <source>
        <dbReference type="ARBA" id="ARBA00022658"/>
    </source>
</evidence>
<proteinExistence type="predicted"/>
<dbReference type="GO" id="GO:0007265">
    <property type="term" value="P:Ras protein signal transduction"/>
    <property type="evidence" value="ECO:0007669"/>
    <property type="project" value="TreeGrafter"/>
</dbReference>
<evidence type="ECO:0000313" key="10">
    <source>
        <dbReference type="Proteomes" id="UP000015464"/>
    </source>
</evidence>
<dbReference type="InterPro" id="IPR036964">
    <property type="entry name" value="RASGEF_cat_dom_sf"/>
</dbReference>
<dbReference type="PROSITE" id="PS00720">
    <property type="entry name" value="RASGEF"/>
    <property type="match status" value="1"/>
</dbReference>
<dbReference type="SMART" id="SM00147">
    <property type="entry name" value="RasGEF"/>
    <property type="match status" value="1"/>
</dbReference>
<dbReference type="SMART" id="SM00229">
    <property type="entry name" value="RasGEFN"/>
    <property type="match status" value="1"/>
</dbReference>
<dbReference type="AlphaFoldDB" id="S9VWJ2"/>
<evidence type="ECO:0000313" key="9">
    <source>
        <dbReference type="EMBL" id="EPY52023.1"/>
    </source>
</evidence>
<feature type="domain" description="Ras-GEF" evidence="7">
    <location>
        <begin position="655"/>
        <end position="886"/>
    </location>
</feature>
<dbReference type="GO" id="GO:0005085">
    <property type="term" value="F:guanyl-nucleotide exchange factor activity"/>
    <property type="evidence" value="ECO:0007669"/>
    <property type="project" value="UniProtKB-KW"/>
</dbReference>
<feature type="compositionally biased region" description="Polar residues" evidence="5">
    <location>
        <begin position="71"/>
        <end position="83"/>
    </location>
</feature>
<feature type="domain" description="N-terminal Ras-GEF" evidence="8">
    <location>
        <begin position="481"/>
        <end position="612"/>
    </location>
</feature>
<dbReference type="Pfam" id="PF00618">
    <property type="entry name" value="RasGEF_N"/>
    <property type="match status" value="1"/>
</dbReference>
<dbReference type="Pfam" id="PF00617">
    <property type="entry name" value="RasGEF"/>
    <property type="match status" value="1"/>
</dbReference>
<dbReference type="OMA" id="GWCDGIC"/>